<dbReference type="FunFam" id="3.40.640.10:FF:000078">
    <property type="entry name" value="Adenosylmethionine-8-amino-7-oxononanoate aminotransferase"/>
    <property type="match status" value="1"/>
</dbReference>
<dbReference type="HAMAP" id="MF_00834">
    <property type="entry name" value="BioA"/>
    <property type="match status" value="1"/>
</dbReference>
<evidence type="ECO:0000256" key="1">
    <source>
        <dbReference type="ARBA" id="ARBA00001933"/>
    </source>
</evidence>
<dbReference type="InterPro" id="IPR015422">
    <property type="entry name" value="PyrdxlP-dep_Trfase_small"/>
</dbReference>
<comment type="function">
    <text evidence="11">Catalyzes the transfer of the alpha-amino group from S-adenosyl-L-methionine (SAM) to 7-keto-8-aminopelargonic acid (KAPA) to form 7,8-diaminopelargonic acid (DAPA). It is the only aminotransferase known to utilize SAM as an amino donor.</text>
</comment>
<dbReference type="OrthoDB" id="9807885at2"/>
<dbReference type="Pfam" id="PF00202">
    <property type="entry name" value="Aminotran_3"/>
    <property type="match status" value="1"/>
</dbReference>
<evidence type="ECO:0000256" key="6">
    <source>
        <dbReference type="ARBA" id="ARBA00022679"/>
    </source>
</evidence>
<dbReference type="PANTHER" id="PTHR42684">
    <property type="entry name" value="ADENOSYLMETHIONINE-8-AMINO-7-OXONONANOATE AMINOTRANSFERASE"/>
    <property type="match status" value="1"/>
</dbReference>
<evidence type="ECO:0000256" key="7">
    <source>
        <dbReference type="ARBA" id="ARBA00022691"/>
    </source>
</evidence>
<evidence type="ECO:0000313" key="12">
    <source>
        <dbReference type="EMBL" id="QBD75223.1"/>
    </source>
</evidence>
<feature type="modified residue" description="N6-(pyridoxal phosphate)lysine" evidence="11">
    <location>
        <position position="293"/>
    </location>
</feature>
<sequence>MPSEHISTSARSAPYEQNDKRYLWHPFTQQQLWEAEPQLVIERAEGCYLIDVDGRRYLDGISSLWANIHGHGRPEINQAIKQQLERVAHTTMLGLTHPTAIELGKRLVKLAPGKLSRVFYSDTGATAVEIALKMAFQYWQQADPPQPNKRAFLSLRNAYHGDTVGAMSVGGIDVYRRAYNHLFFPTIPLEYTACTCGSQPACNACRMPCLDIIERTVAQHADELAAIVLEPLFQGAAGIQTYPAGYTRAVWEIARRHGLLFIVDEVATGFGRTGKMFACEHEGIEPDIMALAKGLSGGYLPLAATLATEEIYQAFLGSISEGRTFYHGHTYTGNPLACAAALANLDLFEQEQTLEKLQPRIEQLRQGLEHLRHLPMVAEIRQCGLVAGIELARDGEREQPFPPERRVGARVTLEARKRGVILRPLSDVVVLMPPLIISEDELAYLLMVVEDALSIVAVEEAMHEEEQHV</sequence>
<feature type="binding site" evidence="11">
    <location>
        <position position="293"/>
    </location>
    <ligand>
        <name>substrate</name>
    </ligand>
</feature>
<feature type="binding site" evidence="11">
    <location>
        <position position="328"/>
    </location>
    <ligand>
        <name>substrate</name>
    </ligand>
</feature>
<dbReference type="Proteomes" id="UP000290365">
    <property type="component" value="Chromosome"/>
</dbReference>
<keyword evidence="13" id="KW-1185">Reference proteome</keyword>
<dbReference type="CDD" id="cd00610">
    <property type="entry name" value="OAT_like"/>
    <property type="match status" value="1"/>
</dbReference>
<dbReference type="GO" id="GO:0005737">
    <property type="term" value="C:cytoplasm"/>
    <property type="evidence" value="ECO:0007669"/>
    <property type="project" value="UniProtKB-SubCell"/>
</dbReference>
<keyword evidence="8 11" id="KW-0093">Biotin biosynthesis</keyword>
<dbReference type="Gene3D" id="3.40.640.10">
    <property type="entry name" value="Type I PLP-dependent aspartate aminotransferase-like (Major domain)"/>
    <property type="match status" value="1"/>
</dbReference>
<evidence type="ECO:0000256" key="3">
    <source>
        <dbReference type="ARBA" id="ARBA00011738"/>
    </source>
</evidence>
<keyword evidence="6 11" id="KW-0808">Transferase</keyword>
<organism evidence="12 13">
    <name type="scientific">Ktedonosporobacter rubrisoli</name>
    <dbReference type="NCBI Taxonomy" id="2509675"/>
    <lineage>
        <taxon>Bacteria</taxon>
        <taxon>Bacillati</taxon>
        <taxon>Chloroflexota</taxon>
        <taxon>Ktedonobacteria</taxon>
        <taxon>Ktedonobacterales</taxon>
        <taxon>Ktedonosporobacteraceae</taxon>
        <taxon>Ktedonosporobacter</taxon>
    </lineage>
</organism>
<feature type="binding site" evidence="11">
    <location>
        <position position="159"/>
    </location>
    <ligand>
        <name>substrate</name>
    </ligand>
</feature>
<dbReference type="InterPro" id="IPR049704">
    <property type="entry name" value="Aminotrans_3_PPA_site"/>
</dbReference>
<dbReference type="InterPro" id="IPR015421">
    <property type="entry name" value="PyrdxlP-dep_Trfase_major"/>
</dbReference>
<keyword evidence="9 11" id="KW-0663">Pyridoxal phosphate</keyword>
<dbReference type="EMBL" id="CP035758">
    <property type="protein sequence ID" value="QBD75223.1"/>
    <property type="molecule type" value="Genomic_DNA"/>
</dbReference>
<evidence type="ECO:0000256" key="4">
    <source>
        <dbReference type="ARBA" id="ARBA00022490"/>
    </source>
</evidence>
<proteinExistence type="inferred from homology"/>
<evidence type="ECO:0000256" key="8">
    <source>
        <dbReference type="ARBA" id="ARBA00022756"/>
    </source>
</evidence>
<evidence type="ECO:0000256" key="9">
    <source>
        <dbReference type="ARBA" id="ARBA00022898"/>
    </source>
</evidence>
<dbReference type="NCBIfam" id="TIGR00508">
    <property type="entry name" value="bioA"/>
    <property type="match status" value="1"/>
</dbReference>
<comment type="subunit">
    <text evidence="3 11">Homodimer.</text>
</comment>
<evidence type="ECO:0000256" key="2">
    <source>
        <dbReference type="ARBA" id="ARBA00004496"/>
    </source>
</evidence>
<protein>
    <recommendedName>
        <fullName evidence="11">Adenosylmethionine-8-amino-7-oxononanoate aminotransferase</fullName>
        <ecNumber evidence="11">2.6.1.62</ecNumber>
    </recommendedName>
    <alternativeName>
        <fullName evidence="11">7,8-diamino-pelargonic acid aminotransferase</fullName>
        <shortName evidence="11">DAPA AT</shortName>
        <shortName evidence="11">DAPA aminotransferase</shortName>
    </alternativeName>
    <alternativeName>
        <fullName evidence="11">7,8-diaminononanoate synthase</fullName>
        <shortName evidence="11">DANS</shortName>
    </alternativeName>
    <alternativeName>
        <fullName evidence="11">Diaminopelargonic acid synthase</fullName>
    </alternativeName>
</protein>
<dbReference type="InterPro" id="IPR015424">
    <property type="entry name" value="PyrdxlP-dep_Trfase"/>
</dbReference>
<comment type="catalytic activity">
    <reaction evidence="11">
        <text>(8S)-8-amino-7-oxononanoate + S-adenosyl-L-methionine = S-adenosyl-4-methylsulfanyl-2-oxobutanoate + (7R,8S)-7,8-diammoniononanoate</text>
        <dbReference type="Rhea" id="RHEA:16861"/>
        <dbReference type="ChEBI" id="CHEBI:16490"/>
        <dbReference type="ChEBI" id="CHEBI:59789"/>
        <dbReference type="ChEBI" id="CHEBI:149468"/>
        <dbReference type="ChEBI" id="CHEBI:149469"/>
        <dbReference type="EC" id="2.6.1.62"/>
    </reaction>
</comment>
<keyword evidence="4 11" id="KW-0963">Cytoplasm</keyword>
<dbReference type="PIRSF" id="PIRSF000521">
    <property type="entry name" value="Transaminase_4ab_Lys_Orn"/>
    <property type="match status" value="1"/>
</dbReference>
<comment type="similarity">
    <text evidence="10 11">Belongs to the class-III pyridoxal-phosphate-dependent aminotransferase family. BioA subfamily.</text>
</comment>
<feature type="binding site" evidence="11">
    <location>
        <begin position="329"/>
        <end position="330"/>
    </location>
    <ligand>
        <name>pyridoxal 5'-phosphate</name>
        <dbReference type="ChEBI" id="CHEBI:597326"/>
    </ligand>
</feature>
<dbReference type="PROSITE" id="PS00600">
    <property type="entry name" value="AA_TRANSFER_CLASS_3"/>
    <property type="match status" value="1"/>
</dbReference>
<dbReference type="GO" id="GO:0030170">
    <property type="term" value="F:pyridoxal phosphate binding"/>
    <property type="evidence" value="ECO:0007669"/>
    <property type="project" value="UniProtKB-UniRule"/>
</dbReference>
<feature type="site" description="Participates in the substrate recognition with KAPA and in a stacking interaction with the adenine ring of SAM" evidence="11">
    <location>
        <position position="27"/>
    </location>
</feature>
<dbReference type="GO" id="GO:0009102">
    <property type="term" value="P:biotin biosynthetic process"/>
    <property type="evidence" value="ECO:0007669"/>
    <property type="project" value="UniProtKB-UniRule"/>
</dbReference>
<evidence type="ECO:0000256" key="10">
    <source>
        <dbReference type="ARBA" id="ARBA00060970"/>
    </source>
</evidence>
<feature type="binding site" evidence="11">
    <location>
        <position position="423"/>
    </location>
    <ligand>
        <name>substrate</name>
    </ligand>
</feature>
<dbReference type="SUPFAM" id="SSF53383">
    <property type="entry name" value="PLP-dependent transferases"/>
    <property type="match status" value="1"/>
</dbReference>
<accession>A0A4P6JJK7</accession>
<dbReference type="UniPathway" id="UPA00078">
    <property type="reaction ID" value="UER00160"/>
</dbReference>
<dbReference type="PANTHER" id="PTHR42684:SF17">
    <property type="entry name" value="ADENOSYLMETHIONINE-8-AMINO-7-OXONONANOATE AMINOTRANSFERASE"/>
    <property type="match status" value="1"/>
</dbReference>
<comment type="caution">
    <text evidence="11">Lacks conserved residue(s) required for the propagation of feature annotation.</text>
</comment>
<dbReference type="AlphaFoldDB" id="A0A4P6JJK7"/>
<evidence type="ECO:0000313" key="13">
    <source>
        <dbReference type="Proteomes" id="UP000290365"/>
    </source>
</evidence>
<dbReference type="InterPro" id="IPR005815">
    <property type="entry name" value="BioA"/>
</dbReference>
<feature type="binding site" evidence="11">
    <location>
        <position position="264"/>
    </location>
    <ligand>
        <name>pyridoxal 5'-phosphate</name>
        <dbReference type="ChEBI" id="CHEBI:597326"/>
    </ligand>
</feature>
<dbReference type="EC" id="2.6.1.62" evidence="11"/>
<evidence type="ECO:0000256" key="5">
    <source>
        <dbReference type="ARBA" id="ARBA00022576"/>
    </source>
</evidence>
<keyword evidence="5 11" id="KW-0032">Aminotransferase</keyword>
<dbReference type="InterPro" id="IPR005814">
    <property type="entry name" value="Aminotrans_3"/>
</dbReference>
<comment type="cofactor">
    <cofactor evidence="1 11">
        <name>pyridoxal 5'-phosphate</name>
        <dbReference type="ChEBI" id="CHEBI:597326"/>
    </cofactor>
</comment>
<evidence type="ECO:0000256" key="11">
    <source>
        <dbReference type="HAMAP-Rule" id="MF_00834"/>
    </source>
</evidence>
<dbReference type="Gene3D" id="3.90.1150.10">
    <property type="entry name" value="Aspartate Aminotransferase, domain 1"/>
    <property type="match status" value="1"/>
</dbReference>
<comment type="pathway">
    <text evidence="11">Cofactor biosynthesis; biotin biosynthesis; 7,8-diaminononanoate from 8-amino-7-oxononanoate (SAM route): step 1/1.</text>
</comment>
<dbReference type="GO" id="GO:0004015">
    <property type="term" value="F:adenosylmethionine-8-amino-7-oxononanoate transaminase activity"/>
    <property type="evidence" value="ECO:0007669"/>
    <property type="project" value="UniProtKB-UniRule"/>
</dbReference>
<gene>
    <name evidence="11 12" type="primary">bioA</name>
    <name evidence="12" type="ORF">EPA93_04120</name>
</gene>
<reference evidence="12 13" key="1">
    <citation type="submission" date="2019-01" db="EMBL/GenBank/DDBJ databases">
        <title>Ktedonosporobacter rubrisoli SCAWS-G2.</title>
        <authorList>
            <person name="Huang Y."/>
            <person name="Yan B."/>
        </authorList>
    </citation>
    <scope>NUCLEOTIDE SEQUENCE [LARGE SCALE GENOMIC DNA]</scope>
    <source>
        <strain evidence="12 13">SCAWS-G2</strain>
    </source>
</reference>
<comment type="subcellular location">
    <subcellularLocation>
        <location evidence="2 11">Cytoplasm</location>
    </subcellularLocation>
</comment>
<feature type="binding site" evidence="11">
    <location>
        <begin position="124"/>
        <end position="125"/>
    </location>
    <ligand>
        <name>pyridoxal 5'-phosphate</name>
        <dbReference type="ChEBI" id="CHEBI:597326"/>
    </ligand>
</feature>
<dbReference type="KEGG" id="kbs:EPA93_04120"/>
<dbReference type="RefSeq" id="WP_129885822.1">
    <property type="nucleotide sequence ID" value="NZ_CP035758.1"/>
</dbReference>
<keyword evidence="7 11" id="KW-0949">S-adenosyl-L-methionine</keyword>
<name>A0A4P6JJK7_KTERU</name>